<name>A0ABT3IFD9_9BACT</name>
<feature type="domain" description="DUF6046" evidence="1">
    <location>
        <begin position="69"/>
        <end position="185"/>
    </location>
</feature>
<evidence type="ECO:0000313" key="2">
    <source>
        <dbReference type="EMBL" id="MCW3482668.1"/>
    </source>
</evidence>
<organism evidence="2 3">
    <name type="scientific">Chitinophaga nivalis</name>
    <dbReference type="NCBI Taxonomy" id="2991709"/>
    <lineage>
        <taxon>Bacteria</taxon>
        <taxon>Pseudomonadati</taxon>
        <taxon>Bacteroidota</taxon>
        <taxon>Chitinophagia</taxon>
        <taxon>Chitinophagales</taxon>
        <taxon>Chitinophagaceae</taxon>
        <taxon>Chitinophaga</taxon>
    </lineage>
</organism>
<dbReference type="RefSeq" id="WP_264727268.1">
    <property type="nucleotide sequence ID" value="NZ_JAPDNR010000001.1"/>
</dbReference>
<sequence length="187" mass="21210">MKTTYDIRSLFKASWGYTPPVLDIIKQPEESNNDGPYFDKGAFGKSYFMPVTLIIPASETQPARSISLPNPVIRISSRKTIVETAMVNRTGTIKELINTEDFKISIKGVIINDSNHFPEDEIKQLHALYSVDEAITINSVLTNFFLKSEEQKVVITDINWPEVTGIQNVKPYELNLISDHAFDLNRF</sequence>
<keyword evidence="3" id="KW-1185">Reference proteome</keyword>
<proteinExistence type="predicted"/>
<accession>A0ABT3IFD9</accession>
<comment type="caution">
    <text evidence="2">The sequence shown here is derived from an EMBL/GenBank/DDBJ whole genome shotgun (WGS) entry which is preliminary data.</text>
</comment>
<dbReference type="InterPro" id="IPR046109">
    <property type="entry name" value="DUF6046"/>
</dbReference>
<evidence type="ECO:0000259" key="1">
    <source>
        <dbReference type="Pfam" id="PF19512"/>
    </source>
</evidence>
<evidence type="ECO:0000313" key="3">
    <source>
        <dbReference type="Proteomes" id="UP001207742"/>
    </source>
</evidence>
<protein>
    <submittedName>
        <fullName evidence="2">DUF6046 domain-containing protein</fullName>
    </submittedName>
</protein>
<gene>
    <name evidence="2" type="ORF">OL497_02110</name>
</gene>
<dbReference type="EMBL" id="JAPDNS010000001">
    <property type="protein sequence ID" value="MCW3482668.1"/>
    <property type="molecule type" value="Genomic_DNA"/>
</dbReference>
<dbReference type="Proteomes" id="UP001207742">
    <property type="component" value="Unassembled WGS sequence"/>
</dbReference>
<reference evidence="2 3" key="1">
    <citation type="submission" date="2022-10" db="EMBL/GenBank/DDBJ databases">
        <title>Chitinophaga nivalis PC15 sp. nov., isolated from Pyeongchang county, South Korea.</title>
        <authorList>
            <person name="Trinh H.N."/>
        </authorList>
    </citation>
    <scope>NUCLEOTIDE SEQUENCE [LARGE SCALE GENOMIC DNA]</scope>
    <source>
        <strain evidence="2 3">PC14</strain>
    </source>
</reference>
<dbReference type="Pfam" id="PF19512">
    <property type="entry name" value="DUF6046"/>
    <property type="match status" value="1"/>
</dbReference>